<feature type="domain" description="Immunity protein Imm5" evidence="1">
    <location>
        <begin position="19"/>
        <end position="194"/>
    </location>
</feature>
<name>A0A2A4FMX5_9BURK</name>
<evidence type="ECO:0000313" key="3">
    <source>
        <dbReference type="Proteomes" id="UP000217994"/>
    </source>
</evidence>
<dbReference type="RefSeq" id="WP_084907981.1">
    <property type="nucleotide sequence ID" value="NZ_CP020738.1"/>
</dbReference>
<gene>
    <name evidence="2" type="ORF">BZL54_02345</name>
</gene>
<reference evidence="2 3" key="1">
    <citation type="submission" date="2017-01" db="EMBL/GenBank/DDBJ databases">
        <title>Whole-Genome Shotgun Sequencing of Two beta-Proteobacterial Species in Search of the Bulgecin Biosynthetic Cluster.</title>
        <authorList>
            <person name="Horsman M.E."/>
            <person name="Marous D.R."/>
            <person name="Li R."/>
            <person name="Oliver R.A."/>
            <person name="Byun B."/>
            <person name="Emrich S.J."/>
            <person name="Boggess B."/>
            <person name="Townsend C.A."/>
            <person name="Mobashery S."/>
        </authorList>
    </citation>
    <scope>NUCLEOTIDE SEQUENCE [LARGE SCALE GENOMIC DNA]</scope>
    <source>
        <strain evidence="2 3">ATCC 31433</strain>
    </source>
</reference>
<evidence type="ECO:0000313" key="2">
    <source>
        <dbReference type="EMBL" id="PCE34008.1"/>
    </source>
</evidence>
<dbReference type="GeneID" id="69004934"/>
<dbReference type="Pfam" id="PF14423">
    <property type="entry name" value="Imm5"/>
    <property type="match status" value="1"/>
</dbReference>
<accession>A0A2A4FMX5</accession>
<dbReference type="InterPro" id="IPR025675">
    <property type="entry name" value="Imm5"/>
</dbReference>
<dbReference type="AlphaFoldDB" id="A0A2A4FMX5"/>
<protein>
    <recommendedName>
        <fullName evidence="1">Immunity protein Imm5 domain-containing protein</fullName>
    </recommendedName>
</protein>
<dbReference type="EMBL" id="MTZU01000007">
    <property type="protein sequence ID" value="PCE34008.1"/>
    <property type="molecule type" value="Genomic_DNA"/>
</dbReference>
<organism evidence="2 3">
    <name type="scientific">Burkholderia ubonensis subsp. mesacidophila</name>
    <dbReference type="NCBI Taxonomy" id="265293"/>
    <lineage>
        <taxon>Bacteria</taxon>
        <taxon>Pseudomonadati</taxon>
        <taxon>Pseudomonadota</taxon>
        <taxon>Betaproteobacteria</taxon>
        <taxon>Burkholderiales</taxon>
        <taxon>Burkholderiaceae</taxon>
        <taxon>Burkholderia</taxon>
        <taxon>Burkholderia cepacia complex</taxon>
    </lineage>
</organism>
<sequence>MAIPRQLAAAIADASSLIDRNGELPATERRKMLQLIEALSSAEHVDAGYLRRARLAIVCAMEVLERIDPYRDVVAEARAMVAKGLMALSGKYPLDRLQQECGDFHVKVVDLLEHGEAAYVSTYAGMAVFSAINTVLYDTNFDLVGENELNVPPDEWDASFYGSLAASGSAIWEGKGGMERRRAYWRWYLEQAIPLAWEVLVPGVAS</sequence>
<evidence type="ECO:0000259" key="1">
    <source>
        <dbReference type="Pfam" id="PF14423"/>
    </source>
</evidence>
<comment type="caution">
    <text evidence="2">The sequence shown here is derived from an EMBL/GenBank/DDBJ whole genome shotgun (WGS) entry which is preliminary data.</text>
</comment>
<proteinExistence type="predicted"/>
<dbReference type="Proteomes" id="UP000217994">
    <property type="component" value="Unassembled WGS sequence"/>
</dbReference>